<evidence type="ECO:0000256" key="13">
    <source>
        <dbReference type="ARBA" id="ARBA00035852"/>
    </source>
</evidence>
<evidence type="ECO:0000256" key="10">
    <source>
        <dbReference type="ARBA" id="ARBA00023098"/>
    </source>
</evidence>
<dbReference type="InterPro" id="IPR029069">
    <property type="entry name" value="HotDog_dom_sf"/>
</dbReference>
<keyword evidence="12" id="KW-0966">Cell projection</keyword>
<comment type="catalytic activity">
    <reaction evidence="21">
        <text>decanoyl-CoA + H2O = decanoate + CoA + H(+)</text>
        <dbReference type="Rhea" id="RHEA:40059"/>
        <dbReference type="ChEBI" id="CHEBI:15377"/>
        <dbReference type="ChEBI" id="CHEBI:15378"/>
        <dbReference type="ChEBI" id="CHEBI:27689"/>
        <dbReference type="ChEBI" id="CHEBI:57287"/>
        <dbReference type="ChEBI" id="CHEBI:61430"/>
    </reaction>
    <physiologicalReaction direction="left-to-right" evidence="21">
        <dbReference type="Rhea" id="RHEA:40060"/>
    </physiologicalReaction>
</comment>
<organism evidence="26 27">
    <name type="scientific">Mycolicibacterium moriokaense</name>
    <dbReference type="NCBI Taxonomy" id="39691"/>
    <lineage>
        <taxon>Bacteria</taxon>
        <taxon>Bacillati</taxon>
        <taxon>Actinomycetota</taxon>
        <taxon>Actinomycetes</taxon>
        <taxon>Mycobacteriales</taxon>
        <taxon>Mycobacteriaceae</taxon>
        <taxon>Mycolicibacterium</taxon>
    </lineage>
</organism>
<evidence type="ECO:0000256" key="8">
    <source>
        <dbReference type="ARBA" id="ARBA00022832"/>
    </source>
</evidence>
<evidence type="ECO:0000256" key="3">
    <source>
        <dbReference type="ARBA" id="ARBA00004632"/>
    </source>
</evidence>
<keyword evidence="7" id="KW-0378">Hydrolase</keyword>
<dbReference type="Proteomes" id="UP000466681">
    <property type="component" value="Chromosome"/>
</dbReference>
<evidence type="ECO:0000256" key="2">
    <source>
        <dbReference type="ARBA" id="ARBA00004496"/>
    </source>
</evidence>
<comment type="catalytic activity">
    <reaction evidence="22">
        <text>dodecanoyl-CoA + H2O = dodecanoate + CoA + H(+)</text>
        <dbReference type="Rhea" id="RHEA:30135"/>
        <dbReference type="ChEBI" id="CHEBI:15377"/>
        <dbReference type="ChEBI" id="CHEBI:15378"/>
        <dbReference type="ChEBI" id="CHEBI:18262"/>
        <dbReference type="ChEBI" id="CHEBI:57287"/>
        <dbReference type="ChEBI" id="CHEBI:57375"/>
    </reaction>
    <physiologicalReaction direction="left-to-right" evidence="22">
        <dbReference type="Rhea" id="RHEA:30136"/>
    </physiologicalReaction>
</comment>
<keyword evidence="6" id="KW-0053">Apoptosis</keyword>
<evidence type="ECO:0000256" key="19">
    <source>
        <dbReference type="ARBA" id="ARBA00047588"/>
    </source>
</evidence>
<accession>A0AAD1HET7</accession>
<name>A0AAD1HET7_9MYCO</name>
<dbReference type="GO" id="GO:0005737">
    <property type="term" value="C:cytoplasm"/>
    <property type="evidence" value="ECO:0007669"/>
    <property type="project" value="UniProtKB-SubCell"/>
</dbReference>
<dbReference type="Gene3D" id="3.10.129.10">
    <property type="entry name" value="Hotdog Thioesterase"/>
    <property type="match status" value="1"/>
</dbReference>
<dbReference type="PANTHER" id="PTHR12418:SF19">
    <property type="entry name" value="ACYL-COENZYME A THIOESTERASE THEM4"/>
    <property type="match status" value="1"/>
</dbReference>
<keyword evidence="10" id="KW-0443">Lipid metabolism</keyword>
<evidence type="ECO:0000256" key="12">
    <source>
        <dbReference type="ARBA" id="ARBA00023273"/>
    </source>
</evidence>
<dbReference type="EMBL" id="AP022560">
    <property type="protein sequence ID" value="BBX03006.1"/>
    <property type="molecule type" value="Genomic_DNA"/>
</dbReference>
<dbReference type="PANTHER" id="PTHR12418">
    <property type="entry name" value="ACYL-COENZYME A THIOESTERASE THEM4"/>
    <property type="match status" value="1"/>
</dbReference>
<feature type="domain" description="Thioesterase" evidence="25">
    <location>
        <begin position="119"/>
        <end position="194"/>
    </location>
</feature>
<dbReference type="InterPro" id="IPR006683">
    <property type="entry name" value="Thioestr_dom"/>
</dbReference>
<keyword evidence="11" id="KW-0472">Membrane</keyword>
<reference evidence="26 27" key="1">
    <citation type="journal article" date="2019" name="Emerg. Microbes Infect.">
        <title>Comprehensive subspecies identification of 175 nontuberculous mycobacteria species based on 7547 genomic profiles.</title>
        <authorList>
            <person name="Matsumoto Y."/>
            <person name="Kinjo T."/>
            <person name="Motooka D."/>
            <person name="Nabeya D."/>
            <person name="Jung N."/>
            <person name="Uechi K."/>
            <person name="Horii T."/>
            <person name="Iida T."/>
            <person name="Fujita J."/>
            <person name="Nakamura S."/>
        </authorList>
    </citation>
    <scope>NUCLEOTIDE SEQUENCE [LARGE SCALE GENOMIC DNA]</scope>
    <source>
        <strain evidence="26 27">JCM 6375</strain>
    </source>
</reference>
<evidence type="ECO:0000256" key="1">
    <source>
        <dbReference type="ARBA" id="ARBA00004170"/>
    </source>
</evidence>
<dbReference type="KEGG" id="mmor:MMOR_39420"/>
<dbReference type="EC" id="3.1.2.2" evidence="16"/>
<evidence type="ECO:0000256" key="5">
    <source>
        <dbReference type="ARBA" id="ARBA00022490"/>
    </source>
</evidence>
<dbReference type="GO" id="GO:0016787">
    <property type="term" value="F:hydrolase activity"/>
    <property type="evidence" value="ECO:0007669"/>
    <property type="project" value="UniProtKB-KW"/>
</dbReference>
<comment type="catalytic activity">
    <reaction evidence="14">
        <text>(9Z)-octadecenoyl-CoA + H2O = (9Z)-octadecenoate + CoA + H(+)</text>
        <dbReference type="Rhea" id="RHEA:40139"/>
        <dbReference type="ChEBI" id="CHEBI:15377"/>
        <dbReference type="ChEBI" id="CHEBI:15378"/>
        <dbReference type="ChEBI" id="CHEBI:30823"/>
        <dbReference type="ChEBI" id="CHEBI:57287"/>
        <dbReference type="ChEBI" id="CHEBI:57387"/>
    </reaction>
    <physiologicalReaction direction="left-to-right" evidence="14">
        <dbReference type="Rhea" id="RHEA:40140"/>
    </physiologicalReaction>
</comment>
<dbReference type="AlphaFoldDB" id="A0AAD1HET7"/>
<evidence type="ECO:0000256" key="7">
    <source>
        <dbReference type="ARBA" id="ARBA00022801"/>
    </source>
</evidence>
<gene>
    <name evidence="26" type="ORF">MMOR_39420</name>
</gene>
<evidence type="ECO:0000256" key="22">
    <source>
        <dbReference type="ARBA" id="ARBA00048074"/>
    </source>
</evidence>
<comment type="catalytic activity">
    <reaction evidence="20">
        <text>hexadecanoyl-CoA + H2O = hexadecanoate + CoA + H(+)</text>
        <dbReference type="Rhea" id="RHEA:16645"/>
        <dbReference type="ChEBI" id="CHEBI:7896"/>
        <dbReference type="ChEBI" id="CHEBI:15377"/>
        <dbReference type="ChEBI" id="CHEBI:15378"/>
        <dbReference type="ChEBI" id="CHEBI:57287"/>
        <dbReference type="ChEBI" id="CHEBI:57379"/>
        <dbReference type="EC" id="3.1.2.2"/>
    </reaction>
    <physiologicalReaction direction="left-to-right" evidence="20">
        <dbReference type="Rhea" id="RHEA:16646"/>
    </physiologicalReaction>
</comment>
<keyword evidence="9" id="KW-0809">Transit peptide</keyword>
<comment type="catalytic activity">
    <reaction evidence="19">
        <text>octanoyl-CoA + H2O = octanoate + CoA + H(+)</text>
        <dbReference type="Rhea" id="RHEA:30143"/>
        <dbReference type="ChEBI" id="CHEBI:15377"/>
        <dbReference type="ChEBI" id="CHEBI:15378"/>
        <dbReference type="ChEBI" id="CHEBI:25646"/>
        <dbReference type="ChEBI" id="CHEBI:57287"/>
        <dbReference type="ChEBI" id="CHEBI:57386"/>
    </reaction>
    <physiologicalReaction direction="left-to-right" evidence="19">
        <dbReference type="Rhea" id="RHEA:30144"/>
    </physiologicalReaction>
</comment>
<dbReference type="SUPFAM" id="SSF54637">
    <property type="entry name" value="Thioesterase/thiol ester dehydrase-isomerase"/>
    <property type="match status" value="1"/>
</dbReference>
<keyword evidence="8" id="KW-0276">Fatty acid metabolism</keyword>
<evidence type="ECO:0000256" key="24">
    <source>
        <dbReference type="SAM" id="MobiDB-lite"/>
    </source>
</evidence>
<proteinExistence type="inferred from homology"/>
<protein>
    <recommendedName>
        <fullName evidence="17">Acyl-coenzyme A thioesterase THEM4</fullName>
        <ecNumber evidence="16">3.1.2.2</ecNumber>
    </recommendedName>
    <alternativeName>
        <fullName evidence="18">Thioesterase superfamily member 4</fullName>
    </alternativeName>
</protein>
<evidence type="ECO:0000256" key="23">
    <source>
        <dbReference type="ARBA" id="ARBA00048180"/>
    </source>
</evidence>
<evidence type="ECO:0000259" key="25">
    <source>
        <dbReference type="Pfam" id="PF03061"/>
    </source>
</evidence>
<evidence type="ECO:0000313" key="27">
    <source>
        <dbReference type="Proteomes" id="UP000466681"/>
    </source>
</evidence>
<evidence type="ECO:0000256" key="16">
    <source>
        <dbReference type="ARBA" id="ARBA00038848"/>
    </source>
</evidence>
<dbReference type="GO" id="GO:0016020">
    <property type="term" value="C:membrane"/>
    <property type="evidence" value="ECO:0007669"/>
    <property type="project" value="UniProtKB-SubCell"/>
</dbReference>
<dbReference type="RefSeq" id="WP_083149746.1">
    <property type="nucleotide sequence ID" value="NZ_AP022560.1"/>
</dbReference>
<evidence type="ECO:0000256" key="15">
    <source>
        <dbReference type="ARBA" id="ARBA00038456"/>
    </source>
</evidence>
<keyword evidence="27" id="KW-1185">Reference proteome</keyword>
<evidence type="ECO:0000256" key="20">
    <source>
        <dbReference type="ARBA" id="ARBA00047734"/>
    </source>
</evidence>
<evidence type="ECO:0000256" key="18">
    <source>
        <dbReference type="ARBA" id="ARBA00043210"/>
    </source>
</evidence>
<evidence type="ECO:0000313" key="26">
    <source>
        <dbReference type="EMBL" id="BBX03006.1"/>
    </source>
</evidence>
<evidence type="ECO:0000256" key="21">
    <source>
        <dbReference type="ARBA" id="ARBA00047969"/>
    </source>
</evidence>
<dbReference type="CDD" id="cd03443">
    <property type="entry name" value="PaaI_thioesterase"/>
    <property type="match status" value="1"/>
</dbReference>
<comment type="catalytic activity">
    <reaction evidence="13">
        <text>(5Z,8Z,11Z,14Z)-eicosatetraenoyl-CoA + H2O = (5Z,8Z,11Z,14Z)-eicosatetraenoate + CoA + H(+)</text>
        <dbReference type="Rhea" id="RHEA:40151"/>
        <dbReference type="ChEBI" id="CHEBI:15377"/>
        <dbReference type="ChEBI" id="CHEBI:15378"/>
        <dbReference type="ChEBI" id="CHEBI:32395"/>
        <dbReference type="ChEBI" id="CHEBI:57287"/>
        <dbReference type="ChEBI" id="CHEBI:57368"/>
    </reaction>
    <physiologicalReaction direction="left-to-right" evidence="13">
        <dbReference type="Rhea" id="RHEA:40152"/>
    </physiologicalReaction>
</comment>
<dbReference type="Pfam" id="PF03061">
    <property type="entry name" value="4HBT"/>
    <property type="match status" value="1"/>
</dbReference>
<sequence length="209" mass="22597">MTTDQPSGAHPGGGFNPPVPTTQGGPDYGRFIEAVRTLQDHARAADAPDDVITEAADLVEKVTQLLAPYYADEWSSPSGRRMDLPNRGNLLSIPLDLHKTPDGRIAGTATFRRFHLGRNGAAHGGAVAQLFDGLLGYSAFTLSGSRAQRTAFLHVDYRKIALVERELQVEAGIDSIEDRKIFVSGRLLDGEDVLAESHALFVKLRPGQP</sequence>
<keyword evidence="4" id="KW-1003">Cell membrane</keyword>
<comment type="subcellular location">
    <subcellularLocation>
        <location evidence="3">Cell projection</location>
        <location evidence="3">Ruffle membrane</location>
    </subcellularLocation>
    <subcellularLocation>
        <location evidence="2">Cytoplasm</location>
    </subcellularLocation>
    <subcellularLocation>
        <location evidence="1">Membrane</location>
        <topology evidence="1">Peripheral membrane protein</topology>
    </subcellularLocation>
</comment>
<comment type="catalytic activity">
    <reaction evidence="23">
        <text>tetradecanoyl-CoA + H2O = tetradecanoate + CoA + H(+)</text>
        <dbReference type="Rhea" id="RHEA:40119"/>
        <dbReference type="ChEBI" id="CHEBI:15377"/>
        <dbReference type="ChEBI" id="CHEBI:15378"/>
        <dbReference type="ChEBI" id="CHEBI:30807"/>
        <dbReference type="ChEBI" id="CHEBI:57287"/>
        <dbReference type="ChEBI" id="CHEBI:57385"/>
    </reaction>
    <physiologicalReaction direction="left-to-right" evidence="23">
        <dbReference type="Rhea" id="RHEA:40120"/>
    </physiologicalReaction>
</comment>
<feature type="region of interest" description="Disordered" evidence="24">
    <location>
        <begin position="1"/>
        <end position="28"/>
    </location>
</feature>
<dbReference type="GO" id="GO:0006631">
    <property type="term" value="P:fatty acid metabolic process"/>
    <property type="evidence" value="ECO:0007669"/>
    <property type="project" value="UniProtKB-KW"/>
</dbReference>
<dbReference type="InterPro" id="IPR052365">
    <property type="entry name" value="THEM4/THEM5_acyl-CoA_thioest"/>
</dbReference>
<keyword evidence="5" id="KW-0963">Cytoplasm</keyword>
<evidence type="ECO:0000256" key="11">
    <source>
        <dbReference type="ARBA" id="ARBA00023136"/>
    </source>
</evidence>
<comment type="similarity">
    <text evidence="15">Belongs to the THEM4/THEM5 thioesterase family.</text>
</comment>
<evidence type="ECO:0000256" key="9">
    <source>
        <dbReference type="ARBA" id="ARBA00022946"/>
    </source>
</evidence>
<evidence type="ECO:0000256" key="17">
    <source>
        <dbReference type="ARBA" id="ARBA00040123"/>
    </source>
</evidence>
<evidence type="ECO:0000256" key="4">
    <source>
        <dbReference type="ARBA" id="ARBA00022475"/>
    </source>
</evidence>
<evidence type="ECO:0000256" key="14">
    <source>
        <dbReference type="ARBA" id="ARBA00037002"/>
    </source>
</evidence>
<evidence type="ECO:0000256" key="6">
    <source>
        <dbReference type="ARBA" id="ARBA00022703"/>
    </source>
</evidence>